<evidence type="ECO:0000256" key="3">
    <source>
        <dbReference type="ARBA" id="ARBA00022452"/>
    </source>
</evidence>
<dbReference type="InterPro" id="IPR003684">
    <property type="entry name" value="Porin_alphabac"/>
</dbReference>
<evidence type="ECO:0000256" key="2">
    <source>
        <dbReference type="ARBA" id="ARBA00022448"/>
    </source>
</evidence>
<dbReference type="SUPFAM" id="SSF56935">
    <property type="entry name" value="Porins"/>
    <property type="match status" value="1"/>
</dbReference>
<gene>
    <name evidence="8" type="ORF">ACFSGX_12270</name>
</gene>
<reference evidence="9" key="1">
    <citation type="journal article" date="2019" name="Int. J. Syst. Evol. Microbiol.">
        <title>The Global Catalogue of Microorganisms (GCM) 10K type strain sequencing project: providing services to taxonomists for standard genome sequencing and annotation.</title>
        <authorList>
            <consortium name="The Broad Institute Genomics Platform"/>
            <consortium name="The Broad Institute Genome Sequencing Center for Infectious Disease"/>
            <person name="Wu L."/>
            <person name="Ma J."/>
        </authorList>
    </citation>
    <scope>NUCLEOTIDE SEQUENCE [LARGE SCALE GENOMIC DNA]</scope>
    <source>
        <strain evidence="9">CGMCC 1.12702</strain>
    </source>
</reference>
<proteinExistence type="inferred from homology"/>
<comment type="domain">
    <text evidence="7">Consists of 16-stranded beta-barrel sheets, with large surface-exposed loops, that form a transmembrane pore at the center of each barrel. The pore is partially ocluded by a peptide loop that folds into the pore lumen.</text>
</comment>
<keyword evidence="2 7" id="KW-0813">Transport</keyword>
<dbReference type="RefSeq" id="WP_380930289.1">
    <property type="nucleotide sequence ID" value="NZ_JBHUGS010000003.1"/>
</dbReference>
<comment type="caution">
    <text evidence="8">The sequence shown here is derived from an EMBL/GenBank/DDBJ whole genome shotgun (WGS) entry which is preliminary data.</text>
</comment>
<evidence type="ECO:0000256" key="1">
    <source>
        <dbReference type="ARBA" id="ARBA00009521"/>
    </source>
</evidence>
<dbReference type="EMBL" id="JBHUGS010000003">
    <property type="protein sequence ID" value="MFD1951540.1"/>
    <property type="molecule type" value="Genomic_DNA"/>
</dbReference>
<comment type="similarity">
    <text evidence="1 7">Belongs to the alphaproteobacteria porin family.</text>
</comment>
<keyword evidence="9" id="KW-1185">Reference proteome</keyword>
<keyword evidence="5 7" id="KW-0472">Membrane</keyword>
<evidence type="ECO:0000256" key="6">
    <source>
        <dbReference type="ARBA" id="ARBA00023237"/>
    </source>
</evidence>
<comment type="subcellular location">
    <subcellularLocation>
        <location evidence="7">Cell outer membrane</location>
        <topology evidence="7">Multi-pass membrane protein</topology>
    </subcellularLocation>
</comment>
<sequence length="467" mass="50431">MRVRAFAASLLGSSCLLIAPTPAVARESAPADAAIIDIVRRQQTLIEQQGKELREQRVELEALRTRVVAISAAPHSIQTPRAEVASLMAANEPRPATAVPASDGEKTKVKFGGWVQLDMLYFPNARPGESEDLLYPRIFSVDPTAVGRGRFRASARDTRFNVEIKTPTSVGSFRAFTEFDFFGSVVNNAQSQLNSYDPRLRHAYVEWTSTSDKIAVLAGQHWSLFANPVSYATVYNPLPLGSVFVRQAQLRVSYNVAPGVTLAVSAENPQGDVAGAGGAGINEQFDKLPDLVAAARIERRWGALQIGGVLREIDETQPAGSAVAWGVSGSGMIKLPLFDGTQKLRFQGTYGTGVGRYIGELGAGFDGHISPGQRLKTEPVFAGNVSYEHVFAPWLSGTIQGSYVSVENPVGVAPNSIETVKAFATNIVVHPVTALDMALEYITATRGNVDGTNATRDIMRFSTRYRF</sequence>
<keyword evidence="3 7" id="KW-1134">Transmembrane beta strand</keyword>
<evidence type="ECO:0000256" key="7">
    <source>
        <dbReference type="RuleBase" id="RU364005"/>
    </source>
</evidence>
<dbReference type="Pfam" id="PF02530">
    <property type="entry name" value="Porin_2"/>
    <property type="match status" value="1"/>
</dbReference>
<keyword evidence="6 7" id="KW-0998">Cell outer membrane</keyword>
<keyword evidence="7" id="KW-0812">Transmembrane</keyword>
<dbReference type="PROSITE" id="PS51257">
    <property type="entry name" value="PROKAR_LIPOPROTEIN"/>
    <property type="match status" value="1"/>
</dbReference>
<name>A0ABW4TXU1_9SPHN</name>
<feature type="chain" id="PRO_5044971451" description="Porin" evidence="7">
    <location>
        <begin position="26"/>
        <end position="467"/>
    </location>
</feature>
<organism evidence="8 9">
    <name type="scientific">Sphingomonas arantia</name>
    <dbReference type="NCBI Taxonomy" id="1460676"/>
    <lineage>
        <taxon>Bacteria</taxon>
        <taxon>Pseudomonadati</taxon>
        <taxon>Pseudomonadota</taxon>
        <taxon>Alphaproteobacteria</taxon>
        <taxon>Sphingomonadales</taxon>
        <taxon>Sphingomonadaceae</taxon>
        <taxon>Sphingomonas</taxon>
    </lineage>
</organism>
<accession>A0ABW4TXU1</accession>
<comment type="function">
    <text evidence="7">Forms passive diffusion pores that allow small molecular weight hydrophilic materials across the outer membrane.</text>
</comment>
<evidence type="ECO:0000256" key="5">
    <source>
        <dbReference type="ARBA" id="ARBA00023136"/>
    </source>
</evidence>
<keyword evidence="4 7" id="KW-0626">Porin</keyword>
<evidence type="ECO:0000313" key="9">
    <source>
        <dbReference type="Proteomes" id="UP001597400"/>
    </source>
</evidence>
<protein>
    <recommendedName>
        <fullName evidence="7">Porin</fullName>
    </recommendedName>
</protein>
<evidence type="ECO:0000256" key="4">
    <source>
        <dbReference type="ARBA" id="ARBA00023114"/>
    </source>
</evidence>
<evidence type="ECO:0000313" key="8">
    <source>
        <dbReference type="EMBL" id="MFD1951540.1"/>
    </source>
</evidence>
<keyword evidence="7" id="KW-0732">Signal</keyword>
<keyword evidence="7" id="KW-0406">Ion transport</keyword>
<feature type="signal peptide" evidence="7">
    <location>
        <begin position="1"/>
        <end position="25"/>
    </location>
</feature>
<dbReference type="Proteomes" id="UP001597400">
    <property type="component" value="Unassembled WGS sequence"/>
</dbReference>